<name>A0ABD5UEI5_9EURY</name>
<accession>A0ABD5UEI5</accession>
<dbReference type="Pfam" id="PF23933">
    <property type="entry name" value="DUF7269"/>
    <property type="match status" value="1"/>
</dbReference>
<evidence type="ECO:0000313" key="3">
    <source>
        <dbReference type="EMBL" id="MFC6887658.1"/>
    </source>
</evidence>
<keyword evidence="2" id="KW-1133">Transmembrane helix</keyword>
<proteinExistence type="predicted"/>
<dbReference type="Proteomes" id="UP001596333">
    <property type="component" value="Unassembled WGS sequence"/>
</dbReference>
<dbReference type="RefSeq" id="WP_379763937.1">
    <property type="nucleotide sequence ID" value="NZ_JBHSXI010000001.1"/>
</dbReference>
<dbReference type="EMBL" id="JBHSXI010000001">
    <property type="protein sequence ID" value="MFC6887658.1"/>
    <property type="molecule type" value="Genomic_DNA"/>
</dbReference>
<protein>
    <recommendedName>
        <fullName evidence="5">DUF4129 domain-containing protein</fullName>
    </recommendedName>
</protein>
<feature type="transmembrane region" description="Helical" evidence="2">
    <location>
        <begin position="33"/>
        <end position="52"/>
    </location>
</feature>
<keyword evidence="2" id="KW-0472">Membrane</keyword>
<feature type="region of interest" description="Disordered" evidence="1">
    <location>
        <begin position="213"/>
        <end position="259"/>
    </location>
</feature>
<evidence type="ECO:0000256" key="2">
    <source>
        <dbReference type="SAM" id="Phobius"/>
    </source>
</evidence>
<organism evidence="3 4">
    <name type="scientific">Halorubrum trueperi</name>
    <dbReference type="NCBI Taxonomy" id="2004704"/>
    <lineage>
        <taxon>Archaea</taxon>
        <taxon>Methanobacteriati</taxon>
        <taxon>Methanobacteriota</taxon>
        <taxon>Stenosarchaea group</taxon>
        <taxon>Halobacteria</taxon>
        <taxon>Halobacteriales</taxon>
        <taxon>Haloferacaceae</taxon>
        <taxon>Halorubrum</taxon>
    </lineage>
</organism>
<comment type="caution">
    <text evidence="3">The sequence shown here is derived from an EMBL/GenBank/DDBJ whole genome shotgun (WGS) entry which is preliminary data.</text>
</comment>
<feature type="transmembrane region" description="Helical" evidence="2">
    <location>
        <begin position="72"/>
        <end position="92"/>
    </location>
</feature>
<reference evidence="3 4" key="1">
    <citation type="journal article" date="2019" name="Int. J. Syst. Evol. Microbiol.">
        <title>The Global Catalogue of Microorganisms (GCM) 10K type strain sequencing project: providing services to taxonomists for standard genome sequencing and annotation.</title>
        <authorList>
            <consortium name="The Broad Institute Genomics Platform"/>
            <consortium name="The Broad Institute Genome Sequencing Center for Infectious Disease"/>
            <person name="Wu L."/>
            <person name="Ma J."/>
        </authorList>
    </citation>
    <scope>NUCLEOTIDE SEQUENCE [LARGE SCALE GENOMIC DNA]</scope>
    <source>
        <strain evidence="3 4">Y73</strain>
    </source>
</reference>
<gene>
    <name evidence="3" type="ORF">ACFQEY_01110</name>
</gene>
<dbReference type="AlphaFoldDB" id="A0ABD5UEI5"/>
<evidence type="ECO:0000256" key="1">
    <source>
        <dbReference type="SAM" id="MobiDB-lite"/>
    </source>
</evidence>
<keyword evidence="2" id="KW-0812">Transmembrane</keyword>
<sequence length="259" mass="27261">MTDATDATDPSGADTHRVGTGEMLSHLGRVTRVLLLLVGVTTLGVGLLVAFDPETEGVLRTDAAVEALGSDYVVLAVIGLLMIGLALLLVAARRVRGVNEATPPAVEGVLTATYPGASFDRSGGGRLSRFLSIRSANGRRHRLREAAIRGTMRAEGCSRTDAGRRVDEGTWTSDSVAASYLSASKRGVLGGTLSAWGVTREGDPADRTVDAILAKTTGERSVARDSDRDPNADRDADQDTGRASNRRSDERSTTQEGVQ</sequence>
<keyword evidence="4" id="KW-1185">Reference proteome</keyword>
<evidence type="ECO:0008006" key="5">
    <source>
        <dbReference type="Google" id="ProtNLM"/>
    </source>
</evidence>
<dbReference type="InterPro" id="IPR055693">
    <property type="entry name" value="DUF7269"/>
</dbReference>
<evidence type="ECO:0000313" key="4">
    <source>
        <dbReference type="Proteomes" id="UP001596333"/>
    </source>
</evidence>
<feature type="compositionally biased region" description="Basic and acidic residues" evidence="1">
    <location>
        <begin position="217"/>
        <end position="253"/>
    </location>
</feature>